<protein>
    <submittedName>
        <fullName evidence="2">RNA polymerase sigma24 factor</fullName>
    </submittedName>
</protein>
<reference evidence="2 3" key="1">
    <citation type="journal article" date="2018" name="J. Biol. Chem.">
        <title>Discovery of the actinoplanic acid pathway in Streptomyces rapamycinicus reveals a genetically conserved synergism with rapamycin.</title>
        <authorList>
            <person name="Mrak P."/>
            <person name="Krastel P."/>
            <person name="Pivk Lukancic P."/>
            <person name="Tao J."/>
            <person name="Pistorius D."/>
            <person name="Moore C.M."/>
        </authorList>
    </citation>
    <scope>NUCLEOTIDE SEQUENCE [LARGE SCALE GENOMIC DNA]</scope>
    <source>
        <strain evidence="2 3">NRRL 5491</strain>
    </source>
</reference>
<feature type="compositionally biased region" description="Basic and acidic residues" evidence="1">
    <location>
        <begin position="55"/>
        <end position="84"/>
    </location>
</feature>
<comment type="caution">
    <text evidence="2">The sequence shown here is derived from an EMBL/GenBank/DDBJ whole genome shotgun (WGS) entry which is preliminary data.</text>
</comment>
<feature type="region of interest" description="Disordered" evidence="1">
    <location>
        <begin position="1"/>
        <end position="113"/>
    </location>
</feature>
<sequence length="268" mass="28532">MTRADGCCGSSAGASWPLDGVRPARRLPVPVRRDRRRSRPDPRGLQAAGGLRPAAGERRARSGDGDRPGRRGEARQRGMGDQGHRSPRRSPQPGRRDDRRRWRHGPAPSCARSRAARIAQYLVATADKAPGLELLERSVNNVPGLVAMRAGAVMTVASFGVSDTGGVTRIWAVRNPEKLRPWARLRPSTSQTISSGVLGSSLPGASAGRPRGMPSEVRGMPSARSSEPTQLGGEYIAGDLVAELYPVLGIPREVDPQPDSAVGVIAGR</sequence>
<feature type="region of interest" description="Disordered" evidence="1">
    <location>
        <begin position="193"/>
        <end position="230"/>
    </location>
</feature>
<gene>
    <name evidence="2" type="ORF">D3C57_144360</name>
</gene>
<name>A0A3L8QWL8_STRRN</name>
<evidence type="ECO:0000313" key="3">
    <source>
        <dbReference type="Proteomes" id="UP000281594"/>
    </source>
</evidence>
<dbReference type="EMBL" id="QYCY01000004">
    <property type="protein sequence ID" value="RLV71717.1"/>
    <property type="molecule type" value="Genomic_DNA"/>
</dbReference>
<accession>A0A3L8QWL8</accession>
<evidence type="ECO:0000256" key="1">
    <source>
        <dbReference type="SAM" id="MobiDB-lite"/>
    </source>
</evidence>
<dbReference type="AlphaFoldDB" id="A0A3L8QWL8"/>
<proteinExistence type="predicted"/>
<evidence type="ECO:0000313" key="2">
    <source>
        <dbReference type="EMBL" id="RLV71717.1"/>
    </source>
</evidence>
<dbReference type="Proteomes" id="UP000281594">
    <property type="component" value="Unassembled WGS sequence"/>
</dbReference>
<organism evidence="2 3">
    <name type="scientific">Streptomyces rapamycinicus (strain ATCC 29253 / DSM 41530 / NRRL 5491 / AYB-994)</name>
    <name type="common">Streptomyces hygroscopicus (strain ATCC 29253)</name>
    <dbReference type="NCBI Taxonomy" id="1343740"/>
    <lineage>
        <taxon>Bacteria</taxon>
        <taxon>Bacillati</taxon>
        <taxon>Actinomycetota</taxon>
        <taxon>Actinomycetes</taxon>
        <taxon>Kitasatosporales</taxon>
        <taxon>Streptomycetaceae</taxon>
        <taxon>Streptomyces</taxon>
        <taxon>Streptomyces violaceusniger group</taxon>
    </lineage>
</organism>